<protein>
    <recommendedName>
        <fullName evidence="1">Putative pre-16S rRNA nuclease</fullName>
        <ecNumber evidence="1">3.1.-.-</ecNumber>
    </recommendedName>
</protein>
<evidence type="ECO:0000313" key="4">
    <source>
        <dbReference type="Proteomes" id="UP000033566"/>
    </source>
</evidence>
<keyword evidence="4" id="KW-1185">Reference proteome</keyword>
<dbReference type="InterPro" id="IPR006641">
    <property type="entry name" value="YqgF/RNaseH-like_dom"/>
</dbReference>
<dbReference type="OrthoDB" id="9790539at2"/>
<dbReference type="PANTHER" id="PTHR33317">
    <property type="entry name" value="POLYNUCLEOTIDYL TRANSFERASE, RIBONUCLEASE H-LIKE SUPERFAMILY PROTEIN"/>
    <property type="match status" value="1"/>
</dbReference>
<evidence type="ECO:0000256" key="2">
    <source>
        <dbReference type="SAM" id="MobiDB-lite"/>
    </source>
</evidence>
<evidence type="ECO:0000256" key="1">
    <source>
        <dbReference type="HAMAP-Rule" id="MF_00651"/>
    </source>
</evidence>
<keyword evidence="1" id="KW-0540">Nuclease</keyword>
<dbReference type="SUPFAM" id="SSF53098">
    <property type="entry name" value="Ribonuclease H-like"/>
    <property type="match status" value="1"/>
</dbReference>
<dbReference type="RefSeq" id="WP_035104775.1">
    <property type="nucleotide sequence ID" value="NZ_CP011311.1"/>
</dbReference>
<dbReference type="GO" id="GO:0005829">
    <property type="term" value="C:cytosol"/>
    <property type="evidence" value="ECO:0007669"/>
    <property type="project" value="TreeGrafter"/>
</dbReference>
<keyword evidence="1" id="KW-0690">Ribosome biogenesis</keyword>
<reference evidence="3 4" key="1">
    <citation type="journal article" date="2015" name="Genome Announc.">
        <title>Complete Genome Sequence of Corynebacterium camporealensis DSM 44610, Isolated from the Milk of a Manchega Sheep with Subclinical Mastitis.</title>
        <authorList>
            <person name="Ruckert C."/>
            <person name="Albersmeier A."/>
            <person name="Winkler A."/>
            <person name="Tauch A."/>
        </authorList>
    </citation>
    <scope>NUCLEOTIDE SEQUENCE [LARGE SCALE GENOMIC DNA]</scope>
    <source>
        <strain evidence="3 4">DSM 44610</strain>
    </source>
</reference>
<sequence>MAKVEPDTPGVDDPGPGRRIGLDVGTVRIGVAVSDRDARLATPVETVKRETGFKDRDQGDIDRLLELISEFQAVEVVVGLPRDLQGNGSKSVKHAKEIAFRIRRRLKNDANMGENLPPVRMADERLTTVVATTALRASGVSEKKGRKVIDQAAAVEILQSWLDARQRALTEDSDSQPSTAGDFTREP</sequence>
<dbReference type="GO" id="GO:0016788">
    <property type="term" value="F:hydrolase activity, acting on ester bonds"/>
    <property type="evidence" value="ECO:0007669"/>
    <property type="project" value="UniProtKB-UniRule"/>
</dbReference>
<evidence type="ECO:0000313" key="3">
    <source>
        <dbReference type="EMBL" id="AKE39261.1"/>
    </source>
</evidence>
<dbReference type="Proteomes" id="UP000033566">
    <property type="component" value="Chromosome"/>
</dbReference>
<dbReference type="HOGENOM" id="CLU_098240_0_1_11"/>
<accession>A0A0F6TBK6</accession>
<keyword evidence="1" id="KW-0963">Cytoplasm</keyword>
<dbReference type="NCBIfam" id="TIGR00250">
    <property type="entry name" value="RNAse_H_YqgF"/>
    <property type="match status" value="1"/>
</dbReference>
<organism evidence="3 4">
    <name type="scientific">Corynebacterium camporealensis</name>
    <dbReference type="NCBI Taxonomy" id="161896"/>
    <lineage>
        <taxon>Bacteria</taxon>
        <taxon>Bacillati</taxon>
        <taxon>Actinomycetota</taxon>
        <taxon>Actinomycetes</taxon>
        <taxon>Mycobacteriales</taxon>
        <taxon>Corynebacteriaceae</taxon>
        <taxon>Corynebacterium</taxon>
    </lineage>
</organism>
<dbReference type="InterPro" id="IPR037027">
    <property type="entry name" value="YqgF/RNaseH-like_dom_sf"/>
</dbReference>
<comment type="subcellular location">
    <subcellularLocation>
        <location evidence="1">Cytoplasm</location>
    </subcellularLocation>
</comment>
<keyword evidence="1" id="KW-0378">Hydrolase</keyword>
<feature type="region of interest" description="Disordered" evidence="2">
    <location>
        <begin position="1"/>
        <end position="20"/>
    </location>
</feature>
<dbReference type="KEGG" id="ccj:UL81_06490"/>
<dbReference type="InterPro" id="IPR012337">
    <property type="entry name" value="RNaseH-like_sf"/>
</dbReference>
<dbReference type="CDD" id="cd16964">
    <property type="entry name" value="YqgF"/>
    <property type="match status" value="1"/>
</dbReference>
<dbReference type="InterPro" id="IPR005227">
    <property type="entry name" value="YqgF"/>
</dbReference>
<dbReference type="EC" id="3.1.-.-" evidence="1"/>
<feature type="region of interest" description="Disordered" evidence="2">
    <location>
        <begin position="168"/>
        <end position="187"/>
    </location>
</feature>
<dbReference type="STRING" id="161896.UL81_06490"/>
<proteinExistence type="inferred from homology"/>
<dbReference type="Gene3D" id="3.30.420.140">
    <property type="entry name" value="YqgF/RNase H-like domain"/>
    <property type="match status" value="1"/>
</dbReference>
<dbReference type="EMBL" id="CP011311">
    <property type="protein sequence ID" value="AKE39261.1"/>
    <property type="molecule type" value="Genomic_DNA"/>
</dbReference>
<comment type="similarity">
    <text evidence="1">Belongs to the YqgF HJR family.</text>
</comment>
<dbReference type="PATRIC" id="fig|161896.4.peg.1274"/>
<name>A0A0F6TBK6_9CORY</name>
<dbReference type="Pfam" id="PF03652">
    <property type="entry name" value="RuvX"/>
    <property type="match status" value="1"/>
</dbReference>
<dbReference type="GO" id="GO:0000967">
    <property type="term" value="P:rRNA 5'-end processing"/>
    <property type="evidence" value="ECO:0007669"/>
    <property type="project" value="UniProtKB-UniRule"/>
</dbReference>
<comment type="function">
    <text evidence="1">Could be a nuclease involved in processing of the 5'-end of pre-16S rRNA.</text>
</comment>
<dbReference type="AlphaFoldDB" id="A0A0F6TBK6"/>
<gene>
    <name evidence="3" type="ORF">UL81_06490</name>
</gene>
<dbReference type="PANTHER" id="PTHR33317:SF4">
    <property type="entry name" value="POLYNUCLEOTIDYL TRANSFERASE, RIBONUCLEASE H-LIKE SUPERFAMILY PROTEIN"/>
    <property type="match status" value="1"/>
</dbReference>
<dbReference type="GO" id="GO:0004518">
    <property type="term" value="F:nuclease activity"/>
    <property type="evidence" value="ECO:0007669"/>
    <property type="project" value="UniProtKB-KW"/>
</dbReference>
<dbReference type="SMART" id="SM00732">
    <property type="entry name" value="YqgFc"/>
    <property type="match status" value="1"/>
</dbReference>
<dbReference type="HAMAP" id="MF_00651">
    <property type="entry name" value="Nuclease_YqgF"/>
    <property type="match status" value="1"/>
</dbReference>